<dbReference type="Gene3D" id="3.10.129.110">
    <property type="entry name" value="Polyketide synthase dehydratase"/>
    <property type="match status" value="1"/>
</dbReference>
<accession>A0A0U1M604</accession>
<gene>
    <name evidence="13" type="ORF">PISL3812_08015</name>
</gene>
<dbReference type="InterPro" id="IPR039551">
    <property type="entry name" value="Cho/carn_acyl_trans"/>
</dbReference>
<dbReference type="InterPro" id="IPR013149">
    <property type="entry name" value="ADH-like_C"/>
</dbReference>
<evidence type="ECO:0000256" key="10">
    <source>
        <dbReference type="SAM" id="MobiDB-lite"/>
    </source>
</evidence>
<keyword evidence="14" id="KW-1185">Reference proteome</keyword>
<dbReference type="SMART" id="SM00822">
    <property type="entry name" value="PKS_KR"/>
    <property type="match status" value="1"/>
</dbReference>
<dbReference type="InterPro" id="IPR011032">
    <property type="entry name" value="GroES-like_sf"/>
</dbReference>
<dbReference type="InterPro" id="IPR049900">
    <property type="entry name" value="PKS_mFAS_DH"/>
</dbReference>
<evidence type="ECO:0000256" key="2">
    <source>
        <dbReference type="ARBA" id="ARBA00022450"/>
    </source>
</evidence>
<evidence type="ECO:0000313" key="14">
    <source>
        <dbReference type="Proteomes" id="UP000054383"/>
    </source>
</evidence>
<dbReference type="PANTHER" id="PTHR43775:SF22">
    <property type="entry name" value="SYNTHASE, PUTATIVE (JCVI)-RELATED"/>
    <property type="match status" value="1"/>
</dbReference>
<dbReference type="InterPro" id="IPR049551">
    <property type="entry name" value="PKS_DH_C"/>
</dbReference>
<reference evidence="13 14" key="1">
    <citation type="submission" date="2015-04" db="EMBL/GenBank/DDBJ databases">
        <authorList>
            <person name="Syromyatnikov M.Y."/>
            <person name="Popov V.N."/>
        </authorList>
    </citation>
    <scope>NUCLEOTIDE SEQUENCE [LARGE SCALE GENOMIC DNA]</scope>
    <source>
        <strain evidence="13">WF-38-12</strain>
    </source>
</reference>
<dbReference type="Gene3D" id="3.90.180.10">
    <property type="entry name" value="Medium-chain alcohol dehydrogenases, catalytic domain"/>
    <property type="match status" value="1"/>
</dbReference>
<dbReference type="InterPro" id="IPR036291">
    <property type="entry name" value="NAD(P)-bd_dom_sf"/>
</dbReference>
<dbReference type="InterPro" id="IPR029063">
    <property type="entry name" value="SAM-dependent_MTases_sf"/>
</dbReference>
<dbReference type="Pfam" id="PF00698">
    <property type="entry name" value="Acyl_transf_1"/>
    <property type="match status" value="1"/>
</dbReference>
<dbReference type="Pfam" id="PF21089">
    <property type="entry name" value="PKS_DH_N"/>
    <property type="match status" value="1"/>
</dbReference>
<feature type="active site" description="Proton donor; for dehydratase activity" evidence="9">
    <location>
        <position position="1161"/>
    </location>
</feature>
<sequence length="3040" mass="335585">MMDLSNSAPLAIVGMGCRLPGDAENPNKLWRLLLDGRSAWSEVPADRWNWKSFNHPHQDAQEAHNQRGGHFILQDIAAFDANFFGIPAAEANALDPQQRIVLETTYEALESAGISLDSIRGSDTAVYTATFNHDYETMSFKDTNDIAKYHLTGNAPSIVSNRISYIFDLKGPSVSVDTACSGGLVALHQACQSLRLGESNMAIVGGTNLILTPDFMYGMSFMGMLNSEGKSYSFDERGSGYGRGEGVASLIVKRLEDAIAAGDPIRAVIRNTGVNQDGKTNGITLPNGASQEALARKVYKQIGLDPKDTYYVEAHGTGTIAGDSAEVEGIRRVFCENRHNDLIMGSIKANIGHLEPTSGLAAVIKVVMVLERGIIPATPNVLNVKKTLNLSKIYIPQGPTDWPAGAVRRASIQNFGFGGTNAHAILESKESAVKRQVHDRLVTSGDRHLSPRVFVFSANTDESLIKGIGSFKDWITTREGDSWLEDFAHTLAGRRTRMKWRASVVASTKDELVSSLKQLRPTKLPQVKSRLVWLFTGQGAQWHAMGRELLLTHNRFTKSMMKCNQILRSMGVTWDLLEELQKEHSESRIDRSEVAQLASAAIQVSLVDLMHSFDIFPEAVLGHSSGEMGAAYAAGVLSREQVMMLSICRSNISAWCKEDVDEKGAMMAVGLGETEVMPYINQVPHECGRVDVACVNSPVSTTISGDRHAIEALKKIFDHSSVFARLLKVDTAYHSYHMKIVAPRYLEAIGKLNVGAPQNGVHIFSSVTGEEKLSGFGAEYWVKNLVSRVRYSDGLRSLCYSLSEEKNAGPLSVTFLELGPHPALAGPTRQILGDVQIPNLEMSYTSALVRNKDARITVLDMAGKLFQAGIHIDLQAANLIGAPSTNVGYESTPVVLTDLPPYSWDHSKTYWHESRLSKNYRLRRHPYHDLLGLRVLLGSICDPTWRHILTVDQLPWLKDHVVDGFVIFPGSGYLCMVIEAAAQLAEENKTNQNVKQFRIRNVHLIKALVIPESPEKVEVQLIMRTTGKPHDSLSTWTDFTIVSLSSQGHHSEHCTGSVMIEYIEGPINSELSLENSRLEEEQAAWARRFMEECSAPVFQEAVYDTMRKCGNDYGPSFSNLTKFQYHQHSAEGLARIRVPDIVAGMPAQFLQPHRIHPTTLDTIAHSSLPVYTKHYKPGAMMPIRIGELCVGANVPNQPGAELIAAVELVPLGSRSAAANIVVFDETHDGFLSPVVTLSNMEVVVMGQEATPATSDTGSPRALTIDWVQDPDFLSGEVKIQKELDNALLSIIPDSDPELADILGSRIKQAIERLNSADVAHHVDSDLQEQLSQWIKRYATMQEGNCWLTKFMDISKNIMQVYRRASQYLEQYSQARSSLKVLEAGAGCGVATRSLIEALNKPEKSRVWGDYEIASDTSNIPSKLLEGCEKGLSYTSLNINQDPLAQGHAAGSYDVIILNSFLHLSASVTATLASVHPLLKPGGVLIMVGTTGELAHNSIYGLLNDFWKGIHCLTGLPLPSTEYINQTLECSSFSALQPASLTFHEEGQTSYCMISTAITKNSSAHLPIEIIASSSMMDYIAGDFSSHLKTVNISSHISELSSAEPINSDTVYVILDDASNPLLANSSQHLFSGLTNLLTKAKSVMWVSISGDAGSLPGPDINLATGFTRVARRENDGMRLVSLSVPHLISKEMYPKMWNILTWIISINFFQGRDDWYECEYKYLDGKIWVPRLRTASNYERWARLQSGEESSLEMTDMFAGDRHLTLQVGTPGLLNTLRFEQSKIKDAPKPDEVEIQARAYGVTQADVFIAGGSVDQRLKQTSAVAGIITAIGSNLLNNWQVGDHVCGFVGASISNFPKLKSGLVQRLPASMDFGQVASVLYALVTAYYVLTKIAMLRREQNILIHSAESECGQAAVIIARQIGARIFATVNDNLGRRLLVEKHGVLADNIFSIRSPAYQHGILRLTGKKGVDCILNCSGDVFEDTWACMADFGTFVEIAQPNCATLSKLGNKNATLTSFDLGAMIHRRSDDVGQVMKEVTVLLDSGVFRPISPLLRKPIKDINEVFLQVQSGRLFGKAVLEIDDHAIVKALPAKPQDMRLATKSTYVIAGGLGNLGQAICRLLAARGAEHLVVLSRNSNSRNWEKKEQLEQKLTELGAKLHVLVCDISNTDNVEEAAAWCRANLPPVRGIVQSAAVLEDRMLEAMDVEKYNAALRPKRSGTLNLKAFFMHSSVDFFIMLASAISALGTRGQANYAAGNTFQEALAALNKSERTNVIAINPGLVSGTDADLERPERRRILSRQGLGTVTVEEVISTIQYSISKDGLQDPHSQIIIGIDPSLLDQHDAAINNRLYTDILGTIGAAASPDQNMANGTIDHKLSATKTPDLRCSVITEALVTKLAELVAVERSDVAVQMPLAHFGLDSLVAIELKNWIGRTFKVAMQTSEILDSVGLLVLAEIIEARWSSSTSRDKNGSRELAESETKPMPGEHGFKCCRKVVELPKQPLLDLESILHSYLEKLRHFLTEEEIARTTTIIEQFKAPGHIGRRLYDQLADAANNPNIDNWLYQIYLETCYTARRYPLAPFSNIVHTHDASPVPHTQAERAAVISLSAIKFKQELETNVLEPAQMNGEPSAWPPVLRKGHLFKVKLRDGADFISYSKARNTFSAILDHTDEATESWVGILTADDRDTWAEIRTTLKQWNPKNKTYIDMIEAAAFVICLDDSEPNTPVERMDAMMLNNGFNRWFDKSLEFIVCANGVSGLMTEHSLLDGMSIMQLNEAITAAILEHRPALKNGVRESPVEFEEYEFMTDSRAEDRIAHIRGRFVKETGAVEFQSWSFEKFDNQYFQMKRIPTKGTIEAVIQLATKHFFGRNYPCYSPVSMEHFHKGRPEIIQIFSPEFKAFCDSAHEAMDQDKLRGLLFDAARSYSRAVIEGQQGKGYDRTLSALLYIVPKDEPLPEFFADSVYDFSRPSWVMTGSTNISYQEAGFVLHQPKSVWVQYRVGDRGALFSIVSNKGKGGFFVECLERAAKVVEELLDNL</sequence>
<dbReference type="InterPro" id="IPR042104">
    <property type="entry name" value="PKS_dehydratase_sf"/>
</dbReference>
<comment type="similarity">
    <text evidence="1">Belongs to the carnitine/choline acetyltransferase family.</text>
</comment>
<dbReference type="InterPro" id="IPR000542">
    <property type="entry name" value="Carn_acyl_trans"/>
</dbReference>
<dbReference type="SUPFAM" id="SSF55048">
    <property type="entry name" value="Probable ACP-binding domain of malonyl-CoA ACP transacylase"/>
    <property type="match status" value="1"/>
</dbReference>
<dbReference type="InterPro" id="IPR016039">
    <property type="entry name" value="Thiolase-like"/>
</dbReference>
<protein>
    <submittedName>
        <fullName evidence="13">Nonribosomal peptide synthetase 14</fullName>
    </submittedName>
</protein>
<evidence type="ECO:0000259" key="12">
    <source>
        <dbReference type="PROSITE" id="PS52019"/>
    </source>
</evidence>
<dbReference type="GO" id="GO:0016491">
    <property type="term" value="F:oxidoreductase activity"/>
    <property type="evidence" value="ECO:0007669"/>
    <property type="project" value="InterPro"/>
</dbReference>
<dbReference type="InterPro" id="IPR014030">
    <property type="entry name" value="Ketoacyl_synth_N"/>
</dbReference>
<dbReference type="CDD" id="cd05195">
    <property type="entry name" value="enoyl_red"/>
    <property type="match status" value="1"/>
</dbReference>
<dbReference type="SMART" id="SM00827">
    <property type="entry name" value="PKS_AT"/>
    <property type="match status" value="1"/>
</dbReference>
<feature type="compositionally biased region" description="Basic and acidic residues" evidence="10">
    <location>
        <begin position="2469"/>
        <end position="2483"/>
    </location>
</feature>
<keyword evidence="3" id="KW-0597">Phosphoprotein</keyword>
<dbReference type="InterPro" id="IPR020841">
    <property type="entry name" value="PKS_Beta-ketoAc_synthase_dom"/>
</dbReference>
<dbReference type="InterPro" id="IPR057326">
    <property type="entry name" value="KR_dom"/>
</dbReference>
<evidence type="ECO:0000256" key="5">
    <source>
        <dbReference type="ARBA" id="ARBA00022857"/>
    </source>
</evidence>
<dbReference type="GO" id="GO:0044550">
    <property type="term" value="P:secondary metabolite biosynthetic process"/>
    <property type="evidence" value="ECO:0007669"/>
    <property type="project" value="TreeGrafter"/>
</dbReference>
<dbReference type="OMA" id="ISECMPS"/>
<dbReference type="Pfam" id="PF14765">
    <property type="entry name" value="PS-DH"/>
    <property type="match status" value="1"/>
</dbReference>
<organism evidence="13 14">
    <name type="scientific">Talaromyces islandicus</name>
    <name type="common">Penicillium islandicum</name>
    <dbReference type="NCBI Taxonomy" id="28573"/>
    <lineage>
        <taxon>Eukaryota</taxon>
        <taxon>Fungi</taxon>
        <taxon>Dikarya</taxon>
        <taxon>Ascomycota</taxon>
        <taxon>Pezizomycotina</taxon>
        <taxon>Eurotiomycetes</taxon>
        <taxon>Eurotiomycetidae</taxon>
        <taxon>Eurotiales</taxon>
        <taxon>Trichocomaceae</taxon>
        <taxon>Talaromyces</taxon>
        <taxon>Talaromyces sect. Islandici</taxon>
    </lineage>
</organism>
<dbReference type="EMBL" id="CVMT01000008">
    <property type="protein sequence ID" value="CRG90967.1"/>
    <property type="molecule type" value="Genomic_DNA"/>
</dbReference>
<dbReference type="PROSITE" id="PS52004">
    <property type="entry name" value="KS3_2"/>
    <property type="match status" value="1"/>
</dbReference>
<dbReference type="Gene3D" id="3.30.559.70">
    <property type="entry name" value="Choline/Carnitine o-acyltransferase, domain 2"/>
    <property type="match status" value="2"/>
</dbReference>
<dbReference type="PROSITE" id="PS00440">
    <property type="entry name" value="ACYLTRANSF_C_2"/>
    <property type="match status" value="1"/>
</dbReference>
<feature type="domain" description="Ketosynthase family 3 (KS3)" evidence="11">
    <location>
        <begin position="7"/>
        <end position="428"/>
    </location>
</feature>
<dbReference type="Proteomes" id="UP000054383">
    <property type="component" value="Unassembled WGS sequence"/>
</dbReference>
<dbReference type="InterPro" id="IPR023213">
    <property type="entry name" value="CAT-like_dom_sf"/>
</dbReference>
<evidence type="ECO:0000313" key="13">
    <source>
        <dbReference type="EMBL" id="CRG90967.1"/>
    </source>
</evidence>
<dbReference type="InterPro" id="IPR013968">
    <property type="entry name" value="PKS_KR"/>
</dbReference>
<dbReference type="Gene3D" id="3.40.366.10">
    <property type="entry name" value="Malonyl-Coenzyme A Acyl Carrier Protein, domain 2"/>
    <property type="match status" value="1"/>
</dbReference>
<dbReference type="Pfam" id="PF23297">
    <property type="entry name" value="ACP_SdgA_C"/>
    <property type="match status" value="1"/>
</dbReference>
<dbReference type="InterPro" id="IPR016036">
    <property type="entry name" value="Malonyl_transacylase_ACP-bd"/>
</dbReference>
<dbReference type="Gene3D" id="3.40.50.150">
    <property type="entry name" value="Vaccinia Virus protein VP39"/>
    <property type="match status" value="1"/>
</dbReference>
<dbReference type="CDD" id="cd00833">
    <property type="entry name" value="PKS"/>
    <property type="match status" value="1"/>
</dbReference>
<evidence type="ECO:0000256" key="9">
    <source>
        <dbReference type="PROSITE-ProRule" id="PRU01363"/>
    </source>
</evidence>
<dbReference type="InterPro" id="IPR036736">
    <property type="entry name" value="ACP-like_sf"/>
</dbReference>
<dbReference type="SMART" id="SM00826">
    <property type="entry name" value="PKS_DH"/>
    <property type="match status" value="1"/>
</dbReference>
<dbReference type="Gene3D" id="3.30.559.10">
    <property type="entry name" value="Chloramphenicol acetyltransferase-like domain"/>
    <property type="match status" value="2"/>
</dbReference>
<dbReference type="InterPro" id="IPR014031">
    <property type="entry name" value="Ketoacyl_synth_C"/>
</dbReference>
<feature type="region of interest" description="Disordered" evidence="10">
    <location>
        <begin position="2468"/>
        <end position="2487"/>
    </location>
</feature>
<dbReference type="SUPFAM" id="SSF47336">
    <property type="entry name" value="ACP-like"/>
    <property type="match status" value="1"/>
</dbReference>
<dbReference type="InterPro" id="IPR009081">
    <property type="entry name" value="PP-bd_ACP"/>
</dbReference>
<keyword evidence="6" id="KW-0511">Multifunctional enzyme</keyword>
<feature type="active site" description="Proton acceptor; for dehydratase activity" evidence="9">
    <location>
        <position position="960"/>
    </location>
</feature>
<evidence type="ECO:0000256" key="4">
    <source>
        <dbReference type="ARBA" id="ARBA00022679"/>
    </source>
</evidence>
<dbReference type="Pfam" id="PF16197">
    <property type="entry name" value="KAsynt_C_assoc"/>
    <property type="match status" value="1"/>
</dbReference>
<dbReference type="CDD" id="cd02440">
    <property type="entry name" value="AdoMet_MTases"/>
    <property type="match status" value="1"/>
</dbReference>
<dbReference type="SMART" id="SM00829">
    <property type="entry name" value="PKS_ER"/>
    <property type="match status" value="1"/>
</dbReference>
<evidence type="ECO:0000256" key="8">
    <source>
        <dbReference type="PIRSR" id="PIRSR600542-1"/>
    </source>
</evidence>
<dbReference type="STRING" id="28573.A0A0U1M604"/>
<dbReference type="Pfam" id="PF08659">
    <property type="entry name" value="KR"/>
    <property type="match status" value="1"/>
</dbReference>
<dbReference type="InterPro" id="IPR016035">
    <property type="entry name" value="Acyl_Trfase/lysoPLipase"/>
</dbReference>
<keyword evidence="2" id="KW-0596">Phosphopantetheine</keyword>
<name>A0A0U1M604_TALIS</name>
<dbReference type="Gene3D" id="1.10.1200.10">
    <property type="entry name" value="ACP-like"/>
    <property type="match status" value="1"/>
</dbReference>
<dbReference type="SUPFAM" id="SSF53335">
    <property type="entry name" value="S-adenosyl-L-methionine-dependent methyltransferases"/>
    <property type="match status" value="1"/>
</dbReference>
<dbReference type="Pfam" id="PF00755">
    <property type="entry name" value="Carn_acyltransf"/>
    <property type="match status" value="2"/>
</dbReference>
<dbReference type="InterPro" id="IPR032821">
    <property type="entry name" value="PKS_assoc"/>
</dbReference>
<dbReference type="Gene3D" id="3.40.47.10">
    <property type="match status" value="1"/>
</dbReference>
<keyword evidence="5" id="KW-0521">NADP</keyword>
<proteinExistence type="inferred from homology"/>
<dbReference type="SUPFAM" id="SSF52151">
    <property type="entry name" value="FabD/lysophospholipase-like"/>
    <property type="match status" value="1"/>
</dbReference>
<dbReference type="SMART" id="SM00823">
    <property type="entry name" value="PKS_PP"/>
    <property type="match status" value="1"/>
</dbReference>
<feature type="active site" description="Proton acceptor" evidence="8">
    <location>
        <position position="2767"/>
    </location>
</feature>
<evidence type="ECO:0000259" key="11">
    <source>
        <dbReference type="PROSITE" id="PS52004"/>
    </source>
</evidence>
<dbReference type="InterPro" id="IPR020843">
    <property type="entry name" value="ER"/>
</dbReference>
<dbReference type="SUPFAM" id="SSF53901">
    <property type="entry name" value="Thiolase-like"/>
    <property type="match status" value="1"/>
</dbReference>
<dbReference type="Pfam" id="PF00109">
    <property type="entry name" value="ketoacyl-synt"/>
    <property type="match status" value="1"/>
</dbReference>
<dbReference type="SUPFAM" id="SSF52777">
    <property type="entry name" value="CoA-dependent acyltransferases"/>
    <property type="match status" value="2"/>
</dbReference>
<dbReference type="Gene3D" id="3.40.50.720">
    <property type="entry name" value="NAD(P)-binding Rossmann-like Domain"/>
    <property type="match status" value="2"/>
</dbReference>
<dbReference type="InterPro" id="IPR001227">
    <property type="entry name" value="Ac_transferase_dom_sf"/>
</dbReference>
<dbReference type="Pfam" id="PF02801">
    <property type="entry name" value="Ketoacyl-synt_C"/>
    <property type="match status" value="1"/>
</dbReference>
<dbReference type="InterPro" id="IPR020807">
    <property type="entry name" value="PKS_DH"/>
</dbReference>
<keyword evidence="7" id="KW-0012">Acyltransferase</keyword>
<dbReference type="InterPro" id="IPR020806">
    <property type="entry name" value="PKS_PP-bd"/>
</dbReference>
<feature type="region of interest" description="C-terminal hotdog fold" evidence="9">
    <location>
        <begin position="1094"/>
        <end position="1251"/>
    </location>
</feature>
<dbReference type="InterPro" id="IPR050091">
    <property type="entry name" value="PKS_NRPS_Biosynth_Enz"/>
</dbReference>
<dbReference type="InterPro" id="IPR042231">
    <property type="entry name" value="Cho/carn_acyl_trans_2"/>
</dbReference>
<dbReference type="OrthoDB" id="329835at2759"/>
<feature type="domain" description="PKS/mFAS DH" evidence="12">
    <location>
        <begin position="928"/>
        <end position="1251"/>
    </location>
</feature>
<dbReference type="SMART" id="SM00825">
    <property type="entry name" value="PKS_KS"/>
    <property type="match status" value="1"/>
</dbReference>
<evidence type="ECO:0000256" key="3">
    <source>
        <dbReference type="ARBA" id="ARBA00022553"/>
    </source>
</evidence>
<dbReference type="GO" id="GO:0031177">
    <property type="term" value="F:phosphopantetheine binding"/>
    <property type="evidence" value="ECO:0007669"/>
    <property type="project" value="InterPro"/>
</dbReference>
<evidence type="ECO:0000256" key="6">
    <source>
        <dbReference type="ARBA" id="ARBA00023268"/>
    </source>
</evidence>
<dbReference type="InterPro" id="IPR049552">
    <property type="entry name" value="PKS_DH_N"/>
</dbReference>
<dbReference type="GO" id="GO:0004312">
    <property type="term" value="F:fatty acid synthase activity"/>
    <property type="evidence" value="ECO:0007669"/>
    <property type="project" value="TreeGrafter"/>
</dbReference>
<dbReference type="PROSITE" id="PS52019">
    <property type="entry name" value="PKS_MFAS_DH"/>
    <property type="match status" value="1"/>
</dbReference>
<dbReference type="InterPro" id="IPR014043">
    <property type="entry name" value="Acyl_transferase_dom"/>
</dbReference>
<feature type="region of interest" description="N-terminal hotdog fold" evidence="9">
    <location>
        <begin position="928"/>
        <end position="1065"/>
    </location>
</feature>
<evidence type="ECO:0000256" key="7">
    <source>
        <dbReference type="ARBA" id="ARBA00023315"/>
    </source>
</evidence>
<dbReference type="PANTHER" id="PTHR43775">
    <property type="entry name" value="FATTY ACID SYNTHASE"/>
    <property type="match status" value="1"/>
</dbReference>
<dbReference type="GO" id="GO:0006633">
    <property type="term" value="P:fatty acid biosynthetic process"/>
    <property type="evidence" value="ECO:0007669"/>
    <property type="project" value="TreeGrafter"/>
</dbReference>
<evidence type="ECO:0000256" key="1">
    <source>
        <dbReference type="ARBA" id="ARBA00005232"/>
    </source>
</evidence>
<keyword evidence="4" id="KW-0808">Transferase</keyword>
<dbReference type="Pfam" id="PF00107">
    <property type="entry name" value="ADH_zinc_N"/>
    <property type="match status" value="1"/>
</dbReference>
<dbReference type="SUPFAM" id="SSF51735">
    <property type="entry name" value="NAD(P)-binding Rossmann-fold domains"/>
    <property type="match status" value="2"/>
</dbReference>
<dbReference type="SUPFAM" id="SSF50129">
    <property type="entry name" value="GroES-like"/>
    <property type="match status" value="1"/>
</dbReference>
<dbReference type="Gene3D" id="3.30.70.3290">
    <property type="match status" value="1"/>
</dbReference>